<proteinExistence type="predicted"/>
<dbReference type="InterPro" id="IPR036390">
    <property type="entry name" value="WH_DNA-bd_sf"/>
</dbReference>
<dbReference type="PANTHER" id="PTHR30419">
    <property type="entry name" value="HTH-TYPE TRANSCRIPTIONAL REGULATOR YBHD"/>
    <property type="match status" value="1"/>
</dbReference>
<dbReference type="Pfam" id="PF00126">
    <property type="entry name" value="HTH_1"/>
    <property type="match status" value="1"/>
</dbReference>
<dbReference type="PRINTS" id="PR00039">
    <property type="entry name" value="HTHLYSR"/>
</dbReference>
<gene>
    <name evidence="2" type="ORF">BTBSAS_290005</name>
</gene>
<dbReference type="Proteomes" id="UP000270190">
    <property type="component" value="Unassembled WGS sequence"/>
</dbReference>
<dbReference type="SUPFAM" id="SSF46785">
    <property type="entry name" value="Winged helix' DNA-binding domain"/>
    <property type="match status" value="1"/>
</dbReference>
<dbReference type="SUPFAM" id="SSF53850">
    <property type="entry name" value="Periplasmic binding protein-like II"/>
    <property type="match status" value="1"/>
</dbReference>
<dbReference type="PANTHER" id="PTHR30419:SF8">
    <property type="entry name" value="NITROGEN ASSIMILATION TRANSCRIPTIONAL ACTIVATOR-RELATED"/>
    <property type="match status" value="1"/>
</dbReference>
<dbReference type="GO" id="GO:0003700">
    <property type="term" value="F:DNA-binding transcription factor activity"/>
    <property type="evidence" value="ECO:0007669"/>
    <property type="project" value="InterPro"/>
</dbReference>
<name>A0A2X0QJC1_BROTH</name>
<reference evidence="3" key="1">
    <citation type="submission" date="2018-04" db="EMBL/GenBank/DDBJ databases">
        <authorList>
            <person name="Illikoud N."/>
        </authorList>
    </citation>
    <scope>NUCLEOTIDE SEQUENCE [LARGE SCALE GENOMIC DNA]</scope>
</reference>
<dbReference type="GO" id="GO:0005829">
    <property type="term" value="C:cytosol"/>
    <property type="evidence" value="ECO:0007669"/>
    <property type="project" value="TreeGrafter"/>
</dbReference>
<evidence type="ECO:0000259" key="1">
    <source>
        <dbReference type="PROSITE" id="PS50931"/>
    </source>
</evidence>
<dbReference type="EMBL" id="OUNC01000022">
    <property type="protein sequence ID" value="SPP28676.1"/>
    <property type="molecule type" value="Genomic_DNA"/>
</dbReference>
<evidence type="ECO:0000313" key="2">
    <source>
        <dbReference type="EMBL" id="SPP28676.1"/>
    </source>
</evidence>
<evidence type="ECO:0000313" key="3">
    <source>
        <dbReference type="Proteomes" id="UP000270190"/>
    </source>
</evidence>
<sequence length="286" mass="33274">MLSLLHTYITVYKLRSFSKAAAVLYISQPTVSVHIKKLEQLTETPLFLRNDDKSITPTEFGDILYPQAQNIIKNWDNTIIDLDKKKRSRKSITLLLSHSISELYFKNFIPKLILNFPHIDFTFLVKNSTEIMQLVTEDSSVIGLIEEPTNRIDFYEVKLFEDGLIHVGNPTSPYWITREWDYSLHELSQVYWNLHHLKFNEIATNNLSFLFKLVANDIGQTLTSKKALDSLPKIQWQETSLARDFTLISKKNPLKNTNLALLITFLIEEFKNNTHIEENNSRLNKS</sequence>
<dbReference type="Gene3D" id="1.10.10.10">
    <property type="entry name" value="Winged helix-like DNA-binding domain superfamily/Winged helix DNA-binding domain"/>
    <property type="match status" value="1"/>
</dbReference>
<dbReference type="RefSeq" id="WP_069132506.1">
    <property type="nucleotide sequence ID" value="NZ_CBCPKC010000004.1"/>
</dbReference>
<dbReference type="PROSITE" id="PS50931">
    <property type="entry name" value="HTH_LYSR"/>
    <property type="match status" value="1"/>
</dbReference>
<dbReference type="InterPro" id="IPR050950">
    <property type="entry name" value="HTH-type_LysR_regulators"/>
</dbReference>
<feature type="domain" description="HTH lysR-type" evidence="1">
    <location>
        <begin position="1"/>
        <end position="58"/>
    </location>
</feature>
<dbReference type="Gene3D" id="3.40.190.290">
    <property type="match status" value="1"/>
</dbReference>
<accession>A0A2X0QJC1</accession>
<dbReference type="InterPro" id="IPR036388">
    <property type="entry name" value="WH-like_DNA-bd_sf"/>
</dbReference>
<dbReference type="AlphaFoldDB" id="A0A2X0QJC1"/>
<dbReference type="InterPro" id="IPR000847">
    <property type="entry name" value="LysR_HTH_N"/>
</dbReference>
<organism evidence="2 3">
    <name type="scientific">Brochothrix thermosphacta</name>
    <name type="common">Microbacterium thermosphactum</name>
    <dbReference type="NCBI Taxonomy" id="2756"/>
    <lineage>
        <taxon>Bacteria</taxon>
        <taxon>Bacillati</taxon>
        <taxon>Bacillota</taxon>
        <taxon>Bacilli</taxon>
        <taxon>Bacillales</taxon>
        <taxon>Listeriaceae</taxon>
        <taxon>Brochothrix</taxon>
    </lineage>
</organism>
<protein>
    <recommendedName>
        <fullName evidence="1">HTH lysR-type domain-containing protein</fullName>
    </recommendedName>
</protein>